<keyword evidence="3" id="KW-1185">Reference proteome</keyword>
<feature type="transmembrane region" description="Helical" evidence="1">
    <location>
        <begin position="50"/>
        <end position="67"/>
    </location>
</feature>
<evidence type="ECO:0000256" key="1">
    <source>
        <dbReference type="SAM" id="Phobius"/>
    </source>
</evidence>
<name>A0AAV8TKF4_9ROSI</name>
<dbReference type="Proteomes" id="UP001159364">
    <property type="component" value="Linkage Group LG04"/>
</dbReference>
<keyword evidence="1" id="KW-0812">Transmembrane</keyword>
<gene>
    <name evidence="2" type="ORF">K2173_017405</name>
</gene>
<comment type="caution">
    <text evidence="2">The sequence shown here is derived from an EMBL/GenBank/DDBJ whole genome shotgun (WGS) entry which is preliminary data.</text>
</comment>
<dbReference type="EMBL" id="JAIWQS010000004">
    <property type="protein sequence ID" value="KAJ8767361.1"/>
    <property type="molecule type" value="Genomic_DNA"/>
</dbReference>
<evidence type="ECO:0000313" key="2">
    <source>
        <dbReference type="EMBL" id="KAJ8767361.1"/>
    </source>
</evidence>
<keyword evidence="1" id="KW-1133">Transmembrane helix</keyword>
<accession>A0AAV8TKF4</accession>
<protein>
    <submittedName>
        <fullName evidence="2">Uncharacterized protein</fullName>
    </submittedName>
</protein>
<dbReference type="AlphaFoldDB" id="A0AAV8TKF4"/>
<organism evidence="2 3">
    <name type="scientific">Erythroxylum novogranatense</name>
    <dbReference type="NCBI Taxonomy" id="1862640"/>
    <lineage>
        <taxon>Eukaryota</taxon>
        <taxon>Viridiplantae</taxon>
        <taxon>Streptophyta</taxon>
        <taxon>Embryophyta</taxon>
        <taxon>Tracheophyta</taxon>
        <taxon>Spermatophyta</taxon>
        <taxon>Magnoliopsida</taxon>
        <taxon>eudicotyledons</taxon>
        <taxon>Gunneridae</taxon>
        <taxon>Pentapetalae</taxon>
        <taxon>rosids</taxon>
        <taxon>fabids</taxon>
        <taxon>Malpighiales</taxon>
        <taxon>Erythroxylaceae</taxon>
        <taxon>Erythroxylum</taxon>
    </lineage>
</organism>
<sequence>MILAIIVGVFMRPGMHSQNKTRGRIRLLQAEDAIVKGEVQNCAYGFTVNLSYLVIVQISDCILLVSFEKMKTRRIPRP</sequence>
<proteinExistence type="predicted"/>
<reference evidence="2 3" key="1">
    <citation type="submission" date="2021-09" db="EMBL/GenBank/DDBJ databases">
        <title>Genomic insights and catalytic innovation underlie evolution of tropane alkaloids biosynthesis.</title>
        <authorList>
            <person name="Wang Y.-J."/>
            <person name="Tian T."/>
            <person name="Huang J.-P."/>
            <person name="Huang S.-X."/>
        </authorList>
    </citation>
    <scope>NUCLEOTIDE SEQUENCE [LARGE SCALE GENOMIC DNA]</scope>
    <source>
        <strain evidence="2">KIB-2018</strain>
        <tissue evidence="2">Leaf</tissue>
    </source>
</reference>
<keyword evidence="1" id="KW-0472">Membrane</keyword>
<evidence type="ECO:0000313" key="3">
    <source>
        <dbReference type="Proteomes" id="UP001159364"/>
    </source>
</evidence>